<feature type="compositionally biased region" description="Low complexity" evidence="1">
    <location>
        <begin position="67"/>
        <end position="85"/>
    </location>
</feature>
<dbReference type="EMBL" id="CAJNDS010002840">
    <property type="protein sequence ID" value="CAE7615396.1"/>
    <property type="molecule type" value="Genomic_DNA"/>
</dbReference>
<feature type="region of interest" description="Disordered" evidence="1">
    <location>
        <begin position="65"/>
        <end position="128"/>
    </location>
</feature>
<evidence type="ECO:0000313" key="3">
    <source>
        <dbReference type="Proteomes" id="UP000604046"/>
    </source>
</evidence>
<proteinExistence type="predicted"/>
<sequence>MLVPTTSSGGEESEAVTEKELLAIREQVLGFPAPQQDLLLRMLRLPPQQQILVQSALTVAVTGRVNTAPSPTPSGCPAATPTASPAEPPDRPPSVPPPWTSTSAASAWASSSPTTALPVGGDIPCGTI</sequence>
<reference evidence="2" key="1">
    <citation type="submission" date="2021-02" db="EMBL/GenBank/DDBJ databases">
        <authorList>
            <person name="Dougan E. K."/>
            <person name="Rhodes N."/>
            <person name="Thang M."/>
            <person name="Chan C."/>
        </authorList>
    </citation>
    <scope>NUCLEOTIDE SEQUENCE</scope>
</reference>
<dbReference type="AlphaFoldDB" id="A0A812VEQ4"/>
<organism evidence="2 3">
    <name type="scientific">Symbiodinium natans</name>
    <dbReference type="NCBI Taxonomy" id="878477"/>
    <lineage>
        <taxon>Eukaryota</taxon>
        <taxon>Sar</taxon>
        <taxon>Alveolata</taxon>
        <taxon>Dinophyceae</taxon>
        <taxon>Suessiales</taxon>
        <taxon>Symbiodiniaceae</taxon>
        <taxon>Symbiodinium</taxon>
    </lineage>
</organism>
<name>A0A812VEQ4_9DINO</name>
<protein>
    <submittedName>
        <fullName evidence="2">Uncharacterized protein</fullName>
    </submittedName>
</protein>
<feature type="compositionally biased region" description="Low complexity" evidence="1">
    <location>
        <begin position="100"/>
        <end position="118"/>
    </location>
</feature>
<comment type="caution">
    <text evidence="2">The sequence shown here is derived from an EMBL/GenBank/DDBJ whole genome shotgun (WGS) entry which is preliminary data.</text>
</comment>
<evidence type="ECO:0000256" key="1">
    <source>
        <dbReference type="SAM" id="MobiDB-lite"/>
    </source>
</evidence>
<keyword evidence="3" id="KW-1185">Reference proteome</keyword>
<evidence type="ECO:0000313" key="2">
    <source>
        <dbReference type="EMBL" id="CAE7615396.1"/>
    </source>
</evidence>
<gene>
    <name evidence="2" type="ORF">SNAT2548_LOCUS34984</name>
</gene>
<dbReference type="Proteomes" id="UP000604046">
    <property type="component" value="Unassembled WGS sequence"/>
</dbReference>
<accession>A0A812VEQ4</accession>